<evidence type="ECO:0000313" key="2">
    <source>
        <dbReference type="Proteomes" id="UP000886786"/>
    </source>
</evidence>
<gene>
    <name evidence="1" type="ORF">IAB27_05945</name>
</gene>
<sequence length="172" mass="20103">MAYFLDKLFIHKKTYDKDFGFTEKDRGYVLLLNDEDLTLDDLEVLKKFALDKNYNIISIEESLAKLKKDRNHFDPEDSMIADLIMDRSINQKLIEMVKCRIAGYNEPCSLDEIEYSTEKITEINNKLVDGFNRGLVMDTYGLIRERDNEVCLIGEVKYGVGSKKNRKEKIKK</sequence>
<evidence type="ECO:0000313" key="1">
    <source>
        <dbReference type="EMBL" id="HIQ91146.1"/>
    </source>
</evidence>
<dbReference type="Proteomes" id="UP000886786">
    <property type="component" value="Unassembled WGS sequence"/>
</dbReference>
<name>A0A9D0ZRM5_9FIRM</name>
<organism evidence="1 2">
    <name type="scientific">Candidatus Coprosoma intestinipullorum</name>
    <dbReference type="NCBI Taxonomy" id="2840752"/>
    <lineage>
        <taxon>Bacteria</taxon>
        <taxon>Bacillati</taxon>
        <taxon>Bacillota</taxon>
        <taxon>Bacillota incertae sedis</taxon>
        <taxon>Candidatus Coprosoma</taxon>
    </lineage>
</organism>
<dbReference type="AlphaFoldDB" id="A0A9D0ZRM5"/>
<reference evidence="1" key="1">
    <citation type="submission" date="2020-10" db="EMBL/GenBank/DDBJ databases">
        <authorList>
            <person name="Gilroy R."/>
        </authorList>
    </citation>
    <scope>NUCLEOTIDE SEQUENCE</scope>
    <source>
        <strain evidence="1">CHK147-3167</strain>
    </source>
</reference>
<proteinExistence type="predicted"/>
<dbReference type="EMBL" id="DVFV01000103">
    <property type="protein sequence ID" value="HIQ91146.1"/>
    <property type="molecule type" value="Genomic_DNA"/>
</dbReference>
<protein>
    <submittedName>
        <fullName evidence="1">Uncharacterized protein</fullName>
    </submittedName>
</protein>
<accession>A0A9D0ZRM5</accession>
<comment type="caution">
    <text evidence="1">The sequence shown here is derived from an EMBL/GenBank/DDBJ whole genome shotgun (WGS) entry which is preliminary data.</text>
</comment>
<reference evidence="1" key="2">
    <citation type="journal article" date="2021" name="PeerJ">
        <title>Extensive microbial diversity within the chicken gut microbiome revealed by metagenomics and culture.</title>
        <authorList>
            <person name="Gilroy R."/>
            <person name="Ravi A."/>
            <person name="Getino M."/>
            <person name="Pursley I."/>
            <person name="Horton D.L."/>
            <person name="Alikhan N.F."/>
            <person name="Baker D."/>
            <person name="Gharbi K."/>
            <person name="Hall N."/>
            <person name="Watson M."/>
            <person name="Adriaenssens E.M."/>
            <person name="Foster-Nyarko E."/>
            <person name="Jarju S."/>
            <person name="Secka A."/>
            <person name="Antonio M."/>
            <person name="Oren A."/>
            <person name="Chaudhuri R.R."/>
            <person name="La Ragione R."/>
            <person name="Hildebrand F."/>
            <person name="Pallen M.J."/>
        </authorList>
    </citation>
    <scope>NUCLEOTIDE SEQUENCE</scope>
    <source>
        <strain evidence="1">CHK147-3167</strain>
    </source>
</reference>